<dbReference type="AlphaFoldDB" id="A0A6I1FK63"/>
<evidence type="ECO:0000256" key="2">
    <source>
        <dbReference type="SAM" id="MobiDB-lite"/>
    </source>
</evidence>
<feature type="region of interest" description="Disordered" evidence="2">
    <location>
        <begin position="1"/>
        <end position="24"/>
    </location>
</feature>
<comment type="caution">
    <text evidence="3">The sequence shown here is derived from an EMBL/GenBank/DDBJ whole genome shotgun (WGS) entry which is preliminary data.</text>
</comment>
<keyword evidence="1" id="KW-0175">Coiled coil</keyword>
<feature type="coiled-coil region" evidence="1">
    <location>
        <begin position="96"/>
        <end position="142"/>
    </location>
</feature>
<protein>
    <submittedName>
        <fullName evidence="3">Uncharacterized protein</fullName>
    </submittedName>
</protein>
<gene>
    <name evidence="3" type="ORF">F9802_08835</name>
</gene>
<feature type="region of interest" description="Disordered" evidence="2">
    <location>
        <begin position="71"/>
        <end position="96"/>
    </location>
</feature>
<evidence type="ECO:0000313" key="3">
    <source>
        <dbReference type="EMBL" id="KAB7707106.1"/>
    </source>
</evidence>
<name>A0A6I1FK63_9BACI</name>
<feature type="compositionally biased region" description="Basic and acidic residues" evidence="2">
    <location>
        <begin position="76"/>
        <end position="88"/>
    </location>
</feature>
<evidence type="ECO:0000256" key="1">
    <source>
        <dbReference type="SAM" id="Coils"/>
    </source>
</evidence>
<reference evidence="3 4" key="1">
    <citation type="submission" date="2019-10" db="EMBL/GenBank/DDBJ databases">
        <title>Bacillus aerolatum sp. nov., isolated from bioaerosol of sport playgrounds.</title>
        <authorList>
            <person name="Chen P."/>
            <person name="Zhang G."/>
        </authorList>
    </citation>
    <scope>NUCLEOTIDE SEQUENCE [LARGE SCALE GENOMIC DNA]</scope>
    <source>
        <strain evidence="3 4">CX253</strain>
    </source>
</reference>
<dbReference type="Proteomes" id="UP000429595">
    <property type="component" value="Unassembled WGS sequence"/>
</dbReference>
<dbReference type="EMBL" id="WEIO01000004">
    <property type="protein sequence ID" value="KAB7707106.1"/>
    <property type="molecule type" value="Genomic_DNA"/>
</dbReference>
<organism evidence="3 4">
    <name type="scientific">Bacillus aerolatus</name>
    <dbReference type="NCBI Taxonomy" id="2653354"/>
    <lineage>
        <taxon>Bacteria</taxon>
        <taxon>Bacillati</taxon>
        <taxon>Bacillota</taxon>
        <taxon>Bacilli</taxon>
        <taxon>Bacillales</taxon>
        <taxon>Bacillaceae</taxon>
        <taxon>Bacillus</taxon>
    </lineage>
</organism>
<keyword evidence="4" id="KW-1185">Reference proteome</keyword>
<sequence length="172" mass="19670">MTDNNKEIVESKTSQEKDDNSVKRETVMKLTSDLLNDETSIDMGSILKMATNLFTDDALMSSVKDLAKLNQNKPLDVLKEPPKQKEEDTASSPQRIEDITHELTELKQLLQDLKKQNEYLTELILTKEKRQAEKDLENANKDKFLNQQIMTLFQGLNKTKTSMAAIQPKKSK</sequence>
<accession>A0A6I1FK63</accession>
<evidence type="ECO:0000313" key="4">
    <source>
        <dbReference type="Proteomes" id="UP000429595"/>
    </source>
</evidence>
<proteinExistence type="predicted"/>
<dbReference type="RefSeq" id="WP_152151037.1">
    <property type="nucleotide sequence ID" value="NZ_WEIO01000004.1"/>
</dbReference>